<dbReference type="EMBL" id="JACCAA010000001">
    <property type="protein sequence ID" value="NYG58977.1"/>
    <property type="molecule type" value="Genomic_DNA"/>
</dbReference>
<dbReference type="AlphaFoldDB" id="A0A7Y9UQ79"/>
<name>A0A7Y9UQ79_9ACTN</name>
<accession>A0A7Y9UQ79</accession>
<sequence>MIDRRTSEQGITTAEYAVGTAAGAGLGGVLYQLVTGGFGDQMLQQMFNHALGMLGIG</sequence>
<gene>
    <name evidence="1" type="ORF">BJ980_001900</name>
</gene>
<reference evidence="1 2" key="1">
    <citation type="submission" date="2020-07" db="EMBL/GenBank/DDBJ databases">
        <title>Sequencing the genomes of 1000 actinobacteria strains.</title>
        <authorList>
            <person name="Klenk H.-P."/>
        </authorList>
    </citation>
    <scope>NUCLEOTIDE SEQUENCE [LARGE SCALE GENOMIC DNA]</scope>
    <source>
        <strain evidence="1 2">DSM 23819</strain>
    </source>
</reference>
<comment type="caution">
    <text evidence="1">The sequence shown here is derived from an EMBL/GenBank/DDBJ whole genome shotgun (WGS) entry which is preliminary data.</text>
</comment>
<evidence type="ECO:0000313" key="1">
    <source>
        <dbReference type="EMBL" id="NYG58977.1"/>
    </source>
</evidence>
<dbReference type="RefSeq" id="WP_179502078.1">
    <property type="nucleotide sequence ID" value="NZ_JACCAA010000001.1"/>
</dbReference>
<dbReference type="Proteomes" id="UP000540656">
    <property type="component" value="Unassembled WGS sequence"/>
</dbReference>
<keyword evidence="1" id="KW-0449">Lipoprotein</keyword>
<evidence type="ECO:0000313" key="2">
    <source>
        <dbReference type="Proteomes" id="UP000540656"/>
    </source>
</evidence>
<protein>
    <submittedName>
        <fullName evidence="1">Outer membrane lipoprotein SlyB</fullName>
    </submittedName>
</protein>
<proteinExistence type="predicted"/>
<dbReference type="Pfam" id="PF14029">
    <property type="entry name" value="DUF4244"/>
    <property type="match status" value="1"/>
</dbReference>
<keyword evidence="2" id="KW-1185">Reference proteome</keyword>
<dbReference type="InterPro" id="IPR025338">
    <property type="entry name" value="DUF4244"/>
</dbReference>
<organism evidence="1 2">
    <name type="scientific">Nocardioides daedukensis</name>
    <dbReference type="NCBI Taxonomy" id="634462"/>
    <lineage>
        <taxon>Bacteria</taxon>
        <taxon>Bacillati</taxon>
        <taxon>Actinomycetota</taxon>
        <taxon>Actinomycetes</taxon>
        <taxon>Propionibacteriales</taxon>
        <taxon>Nocardioidaceae</taxon>
        <taxon>Nocardioides</taxon>
    </lineage>
</organism>